<reference evidence="3 4" key="1">
    <citation type="submission" date="2019-10" db="EMBL/GenBank/DDBJ databases">
        <title>Two novel species isolated from a subtropical stream in China.</title>
        <authorList>
            <person name="Lu H."/>
        </authorList>
    </citation>
    <scope>NUCLEOTIDE SEQUENCE [LARGE SCALE GENOMIC DNA]</scope>
    <source>
        <strain evidence="3 4">FT103W</strain>
    </source>
</reference>
<proteinExistence type="predicted"/>
<keyword evidence="4" id="KW-1185">Reference proteome</keyword>
<organism evidence="3 4">
    <name type="scientific">Rugamonas rivuli</name>
    <dbReference type="NCBI Taxonomy" id="2743358"/>
    <lineage>
        <taxon>Bacteria</taxon>
        <taxon>Pseudomonadati</taxon>
        <taxon>Pseudomonadota</taxon>
        <taxon>Betaproteobacteria</taxon>
        <taxon>Burkholderiales</taxon>
        <taxon>Oxalobacteraceae</taxon>
        <taxon>Telluria group</taxon>
        <taxon>Rugamonas</taxon>
    </lineage>
</organism>
<sequence length="314" mass="34285">MSTTSYLDACLQQARPRLNTMLILMFSEARLFGQNSQWLGSAIALLEPLGFQERAIRTALFRLAAHQAVRVERHGRRSLCMLAPATAAAVAAARQRLDIPPARSFGEDWTILVNSGGISAARYGAVRKRLLTLDYCQLAPNLLARPTAYRAGARAGVERDMPASEEHGLALFDVGGAQLAAAMRQPLFGRSDCDLEAADELYRQFQQRFQPLSKLLAQHGAISDEQAFLIRLLVSHGYQHCRRSDPLLPQELLPATWQAMAAYQTYTALYCGCASQARRHIQAVTAAVAAAGQPTSAAPRLRRALLTSDSLVAA</sequence>
<dbReference type="RefSeq" id="WP_152800847.1">
    <property type="nucleotide sequence ID" value="NZ_WHUF01000001.1"/>
</dbReference>
<evidence type="ECO:0000313" key="4">
    <source>
        <dbReference type="Proteomes" id="UP000444318"/>
    </source>
</evidence>
<dbReference type="PANTHER" id="PTHR30319">
    <property type="entry name" value="PHENYLACETIC ACID REGULATOR-RELATED TRANSCRIPTIONAL REPRESSOR"/>
    <property type="match status" value="1"/>
</dbReference>
<name>A0A843S1V7_9BURK</name>
<dbReference type="GO" id="GO:0006351">
    <property type="term" value="P:DNA-templated transcription"/>
    <property type="evidence" value="ECO:0007669"/>
    <property type="project" value="InterPro"/>
</dbReference>
<dbReference type="AlphaFoldDB" id="A0A843S1V7"/>
<accession>A0A843S1V7</accession>
<dbReference type="Gene3D" id="1.10.10.10">
    <property type="entry name" value="Winged helix-like DNA-binding domain superfamily/Winged helix DNA-binding domain"/>
    <property type="match status" value="1"/>
</dbReference>
<dbReference type="InterPro" id="IPR013225">
    <property type="entry name" value="PaaX_C"/>
</dbReference>
<gene>
    <name evidence="3" type="ORF">GEV01_00985</name>
</gene>
<dbReference type="EMBL" id="WHUF01000001">
    <property type="protein sequence ID" value="MQA18079.1"/>
    <property type="molecule type" value="Genomic_DNA"/>
</dbReference>
<dbReference type="Proteomes" id="UP000444318">
    <property type="component" value="Unassembled WGS sequence"/>
</dbReference>
<dbReference type="Pfam" id="PF08223">
    <property type="entry name" value="PaaX_C"/>
    <property type="match status" value="1"/>
</dbReference>
<evidence type="ECO:0000259" key="1">
    <source>
        <dbReference type="Pfam" id="PF07848"/>
    </source>
</evidence>
<feature type="domain" description="Transcriptional repressor PaaX-like C-terminal" evidence="2">
    <location>
        <begin position="194"/>
        <end position="282"/>
    </location>
</feature>
<dbReference type="Gene3D" id="1.20.58.1460">
    <property type="match status" value="1"/>
</dbReference>
<dbReference type="InterPro" id="IPR012906">
    <property type="entry name" value="PaaX-like_N"/>
</dbReference>
<dbReference type="Pfam" id="PF07848">
    <property type="entry name" value="PaaX"/>
    <property type="match status" value="1"/>
</dbReference>
<dbReference type="InterPro" id="IPR036388">
    <property type="entry name" value="WH-like_DNA-bd_sf"/>
</dbReference>
<comment type="caution">
    <text evidence="3">The sequence shown here is derived from an EMBL/GenBank/DDBJ whole genome shotgun (WGS) entry which is preliminary data.</text>
</comment>
<dbReference type="PANTHER" id="PTHR30319:SF1">
    <property type="entry name" value="TRANSCRIPTIONAL REPRESSOR PAAX"/>
    <property type="match status" value="1"/>
</dbReference>
<feature type="domain" description="Transcriptional repressor PaaX-like N-terminal" evidence="1">
    <location>
        <begin position="36"/>
        <end position="82"/>
    </location>
</feature>
<dbReference type="InterPro" id="IPR011965">
    <property type="entry name" value="PaaX_trns_reg"/>
</dbReference>
<evidence type="ECO:0000313" key="3">
    <source>
        <dbReference type="EMBL" id="MQA18079.1"/>
    </source>
</evidence>
<dbReference type="PIRSF" id="PIRSF020623">
    <property type="entry name" value="PaaX"/>
    <property type="match status" value="1"/>
</dbReference>
<protein>
    <submittedName>
        <fullName evidence="3">Transcriptional regulator, PaaX family protein</fullName>
    </submittedName>
</protein>
<evidence type="ECO:0000259" key="2">
    <source>
        <dbReference type="Pfam" id="PF08223"/>
    </source>
</evidence>